<accession>A0A0C2H8Q5</accession>
<proteinExistence type="predicted"/>
<organism evidence="1 2">
    <name type="scientific">Ancylostoma duodenale</name>
    <dbReference type="NCBI Taxonomy" id="51022"/>
    <lineage>
        <taxon>Eukaryota</taxon>
        <taxon>Metazoa</taxon>
        <taxon>Ecdysozoa</taxon>
        <taxon>Nematoda</taxon>
        <taxon>Chromadorea</taxon>
        <taxon>Rhabditida</taxon>
        <taxon>Rhabditina</taxon>
        <taxon>Rhabditomorpha</taxon>
        <taxon>Strongyloidea</taxon>
        <taxon>Ancylostomatidae</taxon>
        <taxon>Ancylostomatinae</taxon>
        <taxon>Ancylostoma</taxon>
    </lineage>
</organism>
<evidence type="ECO:0000313" key="1">
    <source>
        <dbReference type="EMBL" id="KIH68029.1"/>
    </source>
</evidence>
<dbReference type="AlphaFoldDB" id="A0A0C2H8Q5"/>
<reference evidence="1 2" key="1">
    <citation type="submission" date="2013-12" db="EMBL/GenBank/DDBJ databases">
        <title>Draft genome of the parsitic nematode Ancylostoma duodenale.</title>
        <authorList>
            <person name="Mitreva M."/>
        </authorList>
    </citation>
    <scope>NUCLEOTIDE SEQUENCE [LARGE SCALE GENOMIC DNA]</scope>
    <source>
        <strain evidence="1 2">Zhejiang</strain>
    </source>
</reference>
<gene>
    <name evidence="1" type="ORF">ANCDUO_01638</name>
</gene>
<protein>
    <submittedName>
        <fullName evidence="1">Uncharacterized protein</fullName>
    </submittedName>
</protein>
<dbReference type="OrthoDB" id="267048at2759"/>
<evidence type="ECO:0000313" key="2">
    <source>
        <dbReference type="Proteomes" id="UP000054047"/>
    </source>
</evidence>
<dbReference type="Proteomes" id="UP000054047">
    <property type="component" value="Unassembled WGS sequence"/>
</dbReference>
<keyword evidence="2" id="KW-1185">Reference proteome</keyword>
<name>A0A0C2H8Q5_9BILA</name>
<dbReference type="EMBL" id="KN726484">
    <property type="protein sequence ID" value="KIH68029.1"/>
    <property type="molecule type" value="Genomic_DNA"/>
</dbReference>
<sequence length="85" mass="9076">MQMPSATPLLTQQGLTQIGLAGSQMAIPGMQAQHHFQTLQALAAQQQHVQPEFQCSPPSSTNGDAAFAIQNAGYPIISMDQHNSM</sequence>